<accession>X0Y845</accession>
<feature type="non-terminal residue" evidence="2">
    <location>
        <position position="187"/>
    </location>
</feature>
<name>X0Y845_9ZZZZ</name>
<feature type="non-terminal residue" evidence="2">
    <location>
        <position position="1"/>
    </location>
</feature>
<dbReference type="InterPro" id="IPR028098">
    <property type="entry name" value="Glyco_trans_4-like_N"/>
</dbReference>
<organism evidence="2">
    <name type="scientific">marine sediment metagenome</name>
    <dbReference type="NCBI Taxonomy" id="412755"/>
    <lineage>
        <taxon>unclassified sequences</taxon>
        <taxon>metagenomes</taxon>
        <taxon>ecological metagenomes</taxon>
    </lineage>
</organism>
<dbReference type="GO" id="GO:0016757">
    <property type="term" value="F:glycosyltransferase activity"/>
    <property type="evidence" value="ECO:0007669"/>
    <property type="project" value="TreeGrafter"/>
</dbReference>
<dbReference type="AlphaFoldDB" id="X0Y845"/>
<sequence length="187" mass="20498">LLRHFPYALALASKMAEVARMQRLQILHVHYAIPFGAAALLAKQIIGSSDLKVVTTLHGTDITLVGNNASFKPVTTLTIEKADAVTAVSHFLQEETRRQFGVTRKIDVIYNFIDPELHEGEISACIPRCGSPQQVTLMHISNFRPVKRIRDVITVFARVAAVMDARLILVGDGPDTSVAEQTAIELG</sequence>
<gene>
    <name evidence="2" type="ORF">S01H1_82800</name>
</gene>
<dbReference type="PANTHER" id="PTHR45947">
    <property type="entry name" value="SULFOQUINOVOSYL TRANSFERASE SQD2"/>
    <property type="match status" value="1"/>
</dbReference>
<dbReference type="SUPFAM" id="SSF53756">
    <property type="entry name" value="UDP-Glycosyltransferase/glycogen phosphorylase"/>
    <property type="match status" value="1"/>
</dbReference>
<proteinExistence type="predicted"/>
<dbReference type="InterPro" id="IPR050194">
    <property type="entry name" value="Glycosyltransferase_grp1"/>
</dbReference>
<comment type="caution">
    <text evidence="2">The sequence shown here is derived from an EMBL/GenBank/DDBJ whole genome shotgun (WGS) entry which is preliminary data.</text>
</comment>
<feature type="domain" description="Glycosyltransferase subfamily 4-like N-terminal" evidence="1">
    <location>
        <begin position="3"/>
        <end position="116"/>
    </location>
</feature>
<evidence type="ECO:0000259" key="1">
    <source>
        <dbReference type="Pfam" id="PF13439"/>
    </source>
</evidence>
<protein>
    <recommendedName>
        <fullName evidence="1">Glycosyltransferase subfamily 4-like N-terminal domain-containing protein</fullName>
    </recommendedName>
</protein>
<dbReference type="PANTHER" id="PTHR45947:SF3">
    <property type="entry name" value="SULFOQUINOVOSYL TRANSFERASE SQD2"/>
    <property type="match status" value="1"/>
</dbReference>
<dbReference type="EMBL" id="BARS01056170">
    <property type="protein sequence ID" value="GAG52039.1"/>
    <property type="molecule type" value="Genomic_DNA"/>
</dbReference>
<dbReference type="Pfam" id="PF13439">
    <property type="entry name" value="Glyco_transf_4"/>
    <property type="match status" value="1"/>
</dbReference>
<dbReference type="Gene3D" id="3.40.50.2000">
    <property type="entry name" value="Glycogen Phosphorylase B"/>
    <property type="match status" value="2"/>
</dbReference>
<reference evidence="2" key="1">
    <citation type="journal article" date="2014" name="Front. Microbiol.">
        <title>High frequency of phylogenetically diverse reductive dehalogenase-homologous genes in deep subseafloor sedimentary metagenomes.</title>
        <authorList>
            <person name="Kawai M."/>
            <person name="Futagami T."/>
            <person name="Toyoda A."/>
            <person name="Takaki Y."/>
            <person name="Nishi S."/>
            <person name="Hori S."/>
            <person name="Arai W."/>
            <person name="Tsubouchi T."/>
            <person name="Morono Y."/>
            <person name="Uchiyama I."/>
            <person name="Ito T."/>
            <person name="Fujiyama A."/>
            <person name="Inagaki F."/>
            <person name="Takami H."/>
        </authorList>
    </citation>
    <scope>NUCLEOTIDE SEQUENCE</scope>
    <source>
        <strain evidence="2">Expedition CK06-06</strain>
    </source>
</reference>
<evidence type="ECO:0000313" key="2">
    <source>
        <dbReference type="EMBL" id="GAG52039.1"/>
    </source>
</evidence>